<dbReference type="GO" id="GO:0005634">
    <property type="term" value="C:nucleus"/>
    <property type="evidence" value="ECO:0007669"/>
    <property type="project" value="TreeGrafter"/>
</dbReference>
<dbReference type="GO" id="GO:0000209">
    <property type="term" value="P:protein polyubiquitination"/>
    <property type="evidence" value="ECO:0007669"/>
    <property type="project" value="TreeGrafter"/>
</dbReference>
<evidence type="ECO:0000256" key="3">
    <source>
        <dbReference type="ARBA" id="ARBA00004906"/>
    </source>
</evidence>
<dbReference type="GO" id="GO:0036503">
    <property type="term" value="P:ERAD pathway"/>
    <property type="evidence" value="ECO:0007669"/>
    <property type="project" value="InterPro"/>
</dbReference>
<dbReference type="SMART" id="SM00504">
    <property type="entry name" value="Ubox"/>
    <property type="match status" value="1"/>
</dbReference>
<dbReference type="GO" id="GO:0005737">
    <property type="term" value="C:cytoplasm"/>
    <property type="evidence" value="ECO:0007669"/>
    <property type="project" value="UniProtKB-SubCell"/>
</dbReference>
<dbReference type="FunFam" id="3.30.40.10:FF:000055">
    <property type="entry name" value="Ubiquitin conjugation factor e4 a"/>
    <property type="match status" value="1"/>
</dbReference>
<evidence type="ECO:0000256" key="4">
    <source>
        <dbReference type="ARBA" id="ARBA00007434"/>
    </source>
</evidence>
<dbReference type="UniPathway" id="UPA00143"/>
<dbReference type="GO" id="GO:0034450">
    <property type="term" value="F:ubiquitin-ubiquitin ligase activity"/>
    <property type="evidence" value="ECO:0007669"/>
    <property type="project" value="InterPro"/>
</dbReference>
<comment type="function">
    <text evidence="10">Ubiquitin-protein ligase that probably functions as an E3 ligase in conjunction with specific E1 and E2 ligases. May also function as an E4 ligase mediating the assembly of polyubiquitin chains on substrates ubiquitinated by another E3 ubiquitin ligase. Mediates 'Lys-48'-linked polyubiquitination of substrates.</text>
</comment>
<evidence type="ECO:0000256" key="5">
    <source>
        <dbReference type="ARBA" id="ARBA00012483"/>
    </source>
</evidence>
<comment type="caution">
    <text evidence="13">The sequence shown here is derived from an EMBL/GenBank/DDBJ whole genome shotgun (WGS) entry which is preliminary data.</text>
</comment>
<evidence type="ECO:0000256" key="6">
    <source>
        <dbReference type="ARBA" id="ARBA00022490"/>
    </source>
</evidence>
<name>A0A812DMV4_ACAPH</name>
<comment type="similarity">
    <text evidence="4">Belongs to the ubiquitin conjugation factor E4 family.</text>
</comment>
<dbReference type="PROSITE" id="PS51698">
    <property type="entry name" value="U_BOX"/>
    <property type="match status" value="1"/>
</dbReference>
<dbReference type="Pfam" id="PF10408">
    <property type="entry name" value="Ufd2P_core"/>
    <property type="match status" value="1"/>
</dbReference>
<dbReference type="EMBL" id="CAHIKZ030004103">
    <property type="protein sequence ID" value="CAE1307130.1"/>
    <property type="molecule type" value="Genomic_DNA"/>
</dbReference>
<evidence type="ECO:0000256" key="7">
    <source>
        <dbReference type="ARBA" id="ARBA00022679"/>
    </source>
</evidence>
<dbReference type="GO" id="GO:0000151">
    <property type="term" value="C:ubiquitin ligase complex"/>
    <property type="evidence" value="ECO:0007669"/>
    <property type="project" value="InterPro"/>
</dbReference>
<feature type="domain" description="U-box" evidence="12">
    <location>
        <begin position="147"/>
        <end position="221"/>
    </location>
</feature>
<keyword evidence="8" id="KW-0833">Ubl conjugation pathway</keyword>
<dbReference type="InterPro" id="IPR019474">
    <property type="entry name" value="Ub_conjug_fac_E4_core"/>
</dbReference>
<evidence type="ECO:0000256" key="10">
    <source>
        <dbReference type="ARBA" id="ARBA00037624"/>
    </source>
</evidence>
<keyword evidence="9" id="KW-0007">Acetylation</keyword>
<evidence type="ECO:0000259" key="12">
    <source>
        <dbReference type="PROSITE" id="PS51698"/>
    </source>
</evidence>
<dbReference type="Gene3D" id="3.30.40.10">
    <property type="entry name" value="Zinc/RING finger domain, C3HC4 (zinc finger)"/>
    <property type="match status" value="1"/>
</dbReference>
<accession>A0A812DMV4</accession>
<dbReference type="PANTHER" id="PTHR13931">
    <property type="entry name" value="UBIQUITINATION FACTOR E4"/>
    <property type="match status" value="1"/>
</dbReference>
<dbReference type="AlphaFoldDB" id="A0A812DMV4"/>
<comment type="pathway">
    <text evidence="3">Protein modification; protein ubiquitination.</text>
</comment>
<dbReference type="GO" id="GO:0006511">
    <property type="term" value="P:ubiquitin-dependent protein catabolic process"/>
    <property type="evidence" value="ECO:0007669"/>
    <property type="project" value="InterPro"/>
</dbReference>
<evidence type="ECO:0000256" key="2">
    <source>
        <dbReference type="ARBA" id="ARBA00004496"/>
    </source>
</evidence>
<sequence length="221" mass="25354">MLARYHNMMAVSTIHALELLSREIKSIFTHASMVTRISEMLNYFLLHLVGPKQKNFNVKDKNEYEFKPQQIVSDICQIYINLGEDEGFCLAVSSDGRSYSSGLLAKATHVLRKIGRLPQFIDSFEELDKKIKALEVKQKEEDEMVAEAPDEFLDPIMGTLMKDPVILPTSQTVLDRTVIARHLLSDQSDPFNRKPLTMDMVISNTELKEKIHKWLNDNKSK</sequence>
<protein>
    <recommendedName>
        <fullName evidence="11">Ubiquitin conjugation factor E4 A</fullName>
        <ecNumber evidence="5">2.3.2.27</ecNumber>
    </recommendedName>
</protein>
<evidence type="ECO:0000256" key="1">
    <source>
        <dbReference type="ARBA" id="ARBA00000900"/>
    </source>
</evidence>
<gene>
    <name evidence="13" type="ORF">SPHA_59219</name>
</gene>
<evidence type="ECO:0000256" key="8">
    <source>
        <dbReference type="ARBA" id="ARBA00022786"/>
    </source>
</evidence>
<comment type="subcellular location">
    <subcellularLocation>
        <location evidence="2">Cytoplasm</location>
    </subcellularLocation>
</comment>
<keyword evidence="13" id="KW-0012">Acyltransferase</keyword>
<dbReference type="InterPro" id="IPR045132">
    <property type="entry name" value="UBE4"/>
</dbReference>
<dbReference type="SUPFAM" id="SSF57850">
    <property type="entry name" value="RING/U-box"/>
    <property type="match status" value="1"/>
</dbReference>
<dbReference type="OrthoDB" id="20295at2759"/>
<keyword evidence="7 13" id="KW-0808">Transferase</keyword>
<dbReference type="Pfam" id="PF04564">
    <property type="entry name" value="U-box"/>
    <property type="match status" value="1"/>
</dbReference>
<evidence type="ECO:0000256" key="9">
    <source>
        <dbReference type="ARBA" id="ARBA00022990"/>
    </source>
</evidence>
<dbReference type="Proteomes" id="UP000597762">
    <property type="component" value="Unassembled WGS sequence"/>
</dbReference>
<dbReference type="InterPro" id="IPR013083">
    <property type="entry name" value="Znf_RING/FYVE/PHD"/>
</dbReference>
<evidence type="ECO:0000313" key="14">
    <source>
        <dbReference type="Proteomes" id="UP000597762"/>
    </source>
</evidence>
<evidence type="ECO:0000313" key="13">
    <source>
        <dbReference type="EMBL" id="CAE1307130.1"/>
    </source>
</evidence>
<keyword evidence="14" id="KW-1185">Reference proteome</keyword>
<comment type="catalytic activity">
    <reaction evidence="1">
        <text>S-ubiquitinyl-[E2 ubiquitin-conjugating enzyme]-L-cysteine + [acceptor protein]-L-lysine = [E2 ubiquitin-conjugating enzyme]-L-cysteine + N(6)-ubiquitinyl-[acceptor protein]-L-lysine.</text>
        <dbReference type="EC" id="2.3.2.27"/>
    </reaction>
</comment>
<dbReference type="EC" id="2.3.2.27" evidence="5"/>
<reference evidence="13" key="1">
    <citation type="submission" date="2021-01" db="EMBL/GenBank/DDBJ databases">
        <authorList>
            <person name="Li R."/>
            <person name="Bekaert M."/>
        </authorList>
    </citation>
    <scope>NUCLEOTIDE SEQUENCE</scope>
    <source>
        <strain evidence="13">Farmed</strain>
    </source>
</reference>
<dbReference type="CDD" id="cd16658">
    <property type="entry name" value="RING-Ubox_UBE4B"/>
    <property type="match status" value="1"/>
</dbReference>
<dbReference type="InterPro" id="IPR003613">
    <property type="entry name" value="Ubox_domain"/>
</dbReference>
<evidence type="ECO:0000256" key="11">
    <source>
        <dbReference type="ARBA" id="ARBA00040077"/>
    </source>
</evidence>
<proteinExistence type="inferred from homology"/>
<dbReference type="PANTHER" id="PTHR13931:SF16">
    <property type="entry name" value="UBIQUITIN CONJUGATION FACTOR E4 A"/>
    <property type="match status" value="1"/>
</dbReference>
<keyword evidence="6" id="KW-0963">Cytoplasm</keyword>
<organism evidence="13 14">
    <name type="scientific">Acanthosepion pharaonis</name>
    <name type="common">Pharaoh cuttlefish</name>
    <name type="synonym">Sepia pharaonis</name>
    <dbReference type="NCBI Taxonomy" id="158019"/>
    <lineage>
        <taxon>Eukaryota</taxon>
        <taxon>Metazoa</taxon>
        <taxon>Spiralia</taxon>
        <taxon>Lophotrochozoa</taxon>
        <taxon>Mollusca</taxon>
        <taxon>Cephalopoda</taxon>
        <taxon>Coleoidea</taxon>
        <taxon>Decapodiformes</taxon>
        <taxon>Sepiida</taxon>
        <taxon>Sepiina</taxon>
        <taxon>Sepiidae</taxon>
        <taxon>Acanthosepion</taxon>
    </lineage>
</organism>